<accession>A0A0S4LNF5</accession>
<proteinExistence type="predicted"/>
<keyword evidence="2" id="KW-1185">Reference proteome</keyword>
<dbReference type="EMBL" id="CZQA01000011">
    <property type="protein sequence ID" value="CUS38462.1"/>
    <property type="molecule type" value="Genomic_DNA"/>
</dbReference>
<evidence type="ECO:0000313" key="1">
    <source>
        <dbReference type="EMBL" id="CUS38462.1"/>
    </source>
</evidence>
<evidence type="ECO:0000313" key="2">
    <source>
        <dbReference type="Proteomes" id="UP000199032"/>
    </source>
</evidence>
<dbReference type="STRING" id="1742972.COMA1_50114"/>
<gene>
    <name evidence="1" type="ORF">COMA1_50114</name>
</gene>
<organism evidence="1 2">
    <name type="scientific">Candidatus Nitrospira nitrosa</name>
    <dbReference type="NCBI Taxonomy" id="1742972"/>
    <lineage>
        <taxon>Bacteria</taxon>
        <taxon>Pseudomonadati</taxon>
        <taxon>Nitrospirota</taxon>
        <taxon>Nitrospiria</taxon>
        <taxon>Nitrospirales</taxon>
        <taxon>Nitrospiraceae</taxon>
        <taxon>Nitrospira</taxon>
    </lineage>
</organism>
<dbReference type="Proteomes" id="UP000199032">
    <property type="component" value="Unassembled WGS sequence"/>
</dbReference>
<protein>
    <submittedName>
        <fullName evidence="1">Uncharacterized protein</fullName>
    </submittedName>
</protein>
<dbReference type="AlphaFoldDB" id="A0A0S4LNF5"/>
<name>A0A0S4LNF5_9BACT</name>
<sequence length="64" mass="7166">MSQSQFKGSLIEVRHSVTAASAFAQLFEVTHPEHAEALEEFCERLQKSCRELGDVIYTNNPQVG</sequence>
<reference evidence="1 2" key="1">
    <citation type="submission" date="2015-10" db="EMBL/GenBank/DDBJ databases">
        <authorList>
            <person name="Gilbert D.G."/>
        </authorList>
    </citation>
    <scope>NUCLEOTIDE SEQUENCE [LARGE SCALE GENOMIC DNA]</scope>
    <source>
        <strain evidence="1">COMA1</strain>
    </source>
</reference>